<sequence length="40" mass="4635">MLDININSTTIRLIWQYQCLLNVFDSSMIVQKMQGKFVAA</sequence>
<gene>
    <name evidence="1" type="ORF">METZ01_LOCUS459076</name>
</gene>
<reference evidence="1" key="1">
    <citation type="submission" date="2018-05" db="EMBL/GenBank/DDBJ databases">
        <authorList>
            <person name="Lanie J.A."/>
            <person name="Ng W.-L."/>
            <person name="Kazmierczak K.M."/>
            <person name="Andrzejewski T.M."/>
            <person name="Davidsen T.M."/>
            <person name="Wayne K.J."/>
            <person name="Tettelin H."/>
            <person name="Glass J.I."/>
            <person name="Rusch D."/>
            <person name="Podicherti R."/>
            <person name="Tsui H.-C.T."/>
            <person name="Winkler M.E."/>
        </authorList>
    </citation>
    <scope>NUCLEOTIDE SEQUENCE</scope>
</reference>
<proteinExistence type="predicted"/>
<dbReference type="AlphaFoldDB" id="A0A383AES1"/>
<protein>
    <submittedName>
        <fullName evidence="1">Uncharacterized protein</fullName>
    </submittedName>
</protein>
<dbReference type="EMBL" id="UINC01191527">
    <property type="protein sequence ID" value="SVE06222.1"/>
    <property type="molecule type" value="Genomic_DNA"/>
</dbReference>
<name>A0A383AES1_9ZZZZ</name>
<organism evidence="1">
    <name type="scientific">marine metagenome</name>
    <dbReference type="NCBI Taxonomy" id="408172"/>
    <lineage>
        <taxon>unclassified sequences</taxon>
        <taxon>metagenomes</taxon>
        <taxon>ecological metagenomes</taxon>
    </lineage>
</organism>
<evidence type="ECO:0000313" key="1">
    <source>
        <dbReference type="EMBL" id="SVE06222.1"/>
    </source>
</evidence>
<accession>A0A383AES1</accession>